<dbReference type="GO" id="GO:0036355">
    <property type="term" value="F:2-iminoacetate synthase activity"/>
    <property type="evidence" value="ECO:0007669"/>
    <property type="project" value="UniProtKB-EC"/>
</dbReference>
<organism evidence="2 3">
    <name type="scientific">Leclercia adecarboxylata</name>
    <dbReference type="NCBI Taxonomy" id="83655"/>
    <lineage>
        <taxon>Bacteria</taxon>
        <taxon>Pseudomonadati</taxon>
        <taxon>Pseudomonadota</taxon>
        <taxon>Gammaproteobacteria</taxon>
        <taxon>Enterobacterales</taxon>
        <taxon>Enterobacteriaceae</taxon>
        <taxon>Leclercia</taxon>
    </lineage>
</organism>
<evidence type="ECO:0000313" key="3">
    <source>
        <dbReference type="Proteomes" id="UP000310719"/>
    </source>
</evidence>
<feature type="region of interest" description="Disordered" evidence="1">
    <location>
        <begin position="21"/>
        <end position="64"/>
    </location>
</feature>
<dbReference type="EMBL" id="LR590464">
    <property type="protein sequence ID" value="VTP62324.1"/>
    <property type="molecule type" value="Genomic_DNA"/>
</dbReference>
<accession>A0A4U9HF43</accession>
<gene>
    <name evidence="2" type="primary">thiH_3</name>
    <name evidence="2" type="ORF">NCTC13032_00286</name>
</gene>
<proteinExistence type="predicted"/>
<evidence type="ECO:0000313" key="2">
    <source>
        <dbReference type="EMBL" id="VTP62324.1"/>
    </source>
</evidence>
<dbReference type="AlphaFoldDB" id="A0A4U9HF43"/>
<dbReference type="EC" id="4.1.99.19" evidence="2"/>
<protein>
    <submittedName>
        <fullName evidence="2">2-iminoacetate synthase</fullName>
        <ecNumber evidence="2">4.1.99.19</ecNumber>
    </submittedName>
</protein>
<reference evidence="2 3" key="1">
    <citation type="submission" date="2019-05" db="EMBL/GenBank/DDBJ databases">
        <authorList>
            <consortium name="Pathogen Informatics"/>
        </authorList>
    </citation>
    <scope>NUCLEOTIDE SEQUENCE [LARGE SCALE GENOMIC DNA]</scope>
    <source>
        <strain evidence="2 3">NCTC13032</strain>
    </source>
</reference>
<sequence>MNTFTDRWRQLDWDDIGLRINSKTPADVERAPECPTADARGYDGPASPPPPAAIWSRWRSGRSA</sequence>
<keyword evidence="2" id="KW-0456">Lyase</keyword>
<name>A0A4U9HF43_9ENTR</name>
<evidence type="ECO:0000256" key="1">
    <source>
        <dbReference type="SAM" id="MobiDB-lite"/>
    </source>
</evidence>
<dbReference type="Proteomes" id="UP000310719">
    <property type="component" value="Chromosome"/>
</dbReference>